<feature type="transmembrane region" description="Helical" evidence="1">
    <location>
        <begin position="12"/>
        <end position="30"/>
    </location>
</feature>
<keyword evidence="1" id="KW-0472">Membrane</keyword>
<dbReference type="HOGENOM" id="CLU_2825289_0_0_5"/>
<sequence>MIWIAGGQTSQILFAIAVIEIELFPGIVFAKKTMGANEQKTIYGTPRRLLLRLMCVPTAPIGRGFI</sequence>
<keyword evidence="1" id="KW-0812">Transmembrane</keyword>
<evidence type="ECO:0000256" key="1">
    <source>
        <dbReference type="SAM" id="Phobius"/>
    </source>
</evidence>
<protein>
    <submittedName>
        <fullName evidence="2">Uncharacterized protein</fullName>
    </submittedName>
</protein>
<dbReference type="Proteomes" id="UP000005952">
    <property type="component" value="Chromosome"/>
</dbReference>
<evidence type="ECO:0000313" key="2">
    <source>
        <dbReference type="EMBL" id="AGK58937.1"/>
    </source>
</evidence>
<name>N0B9M2_9HYPH</name>
<dbReference type="KEGG" id="hdt:HYPDE_36328"/>
<organism evidence="2 3">
    <name type="scientific">Hyphomicrobium denitrificans 1NES1</name>
    <dbReference type="NCBI Taxonomy" id="670307"/>
    <lineage>
        <taxon>Bacteria</taxon>
        <taxon>Pseudomonadati</taxon>
        <taxon>Pseudomonadota</taxon>
        <taxon>Alphaproteobacteria</taxon>
        <taxon>Hyphomicrobiales</taxon>
        <taxon>Hyphomicrobiaceae</taxon>
        <taxon>Hyphomicrobium</taxon>
    </lineage>
</organism>
<gene>
    <name evidence="2" type="ORF">HYPDE_36328</name>
</gene>
<accession>N0B9M2</accession>
<evidence type="ECO:0000313" key="3">
    <source>
        <dbReference type="Proteomes" id="UP000005952"/>
    </source>
</evidence>
<keyword evidence="3" id="KW-1185">Reference proteome</keyword>
<keyword evidence="1" id="KW-1133">Transmembrane helix</keyword>
<dbReference type="EMBL" id="CP005587">
    <property type="protein sequence ID" value="AGK58937.1"/>
    <property type="molecule type" value="Genomic_DNA"/>
</dbReference>
<proteinExistence type="predicted"/>
<dbReference type="STRING" id="670307.HYPDE_36328"/>
<reference evidence="2 3" key="1">
    <citation type="journal article" date="2013" name="Genome Announc.">
        <title>Genome sequences for three denitrifying bacterial strains isolated from a uranium- and nitrate-contaminated subsurface environment.</title>
        <authorList>
            <person name="Venkatramanan R."/>
            <person name="Prakash O."/>
            <person name="Woyke T."/>
            <person name="Chain P."/>
            <person name="Goodwin L.A."/>
            <person name="Watson D."/>
            <person name="Brooks S."/>
            <person name="Kostka J.E."/>
            <person name="Green S.J."/>
        </authorList>
    </citation>
    <scope>NUCLEOTIDE SEQUENCE [LARGE SCALE GENOMIC DNA]</scope>
    <source>
        <strain evidence="2 3">1NES1</strain>
    </source>
</reference>
<dbReference type="AlphaFoldDB" id="N0B9M2"/>